<dbReference type="RefSeq" id="XP_023620948.1">
    <property type="nucleotide sequence ID" value="XM_023765180.1"/>
</dbReference>
<reference evidence="2 3" key="1">
    <citation type="submission" date="2016-03" db="EMBL/GenBank/DDBJ databases">
        <authorList>
            <person name="Ploux O."/>
        </authorList>
    </citation>
    <scope>NUCLEOTIDE SEQUENCE [LARGE SCALE GENOMIC DNA]</scope>
    <source>
        <strain evidence="2 3">URUG2</strain>
    </source>
</reference>
<gene>
    <name evidence="2" type="ORF">RCC_00025</name>
</gene>
<dbReference type="AlphaFoldDB" id="A0A2D3UPX2"/>
<dbReference type="EMBL" id="FJUY01000001">
    <property type="protein sequence ID" value="CZT14050.1"/>
    <property type="molecule type" value="Genomic_DNA"/>
</dbReference>
<keyword evidence="3" id="KW-1185">Reference proteome</keyword>
<feature type="compositionally biased region" description="Low complexity" evidence="1">
    <location>
        <begin position="20"/>
        <end position="31"/>
    </location>
</feature>
<evidence type="ECO:0000313" key="3">
    <source>
        <dbReference type="Proteomes" id="UP000225277"/>
    </source>
</evidence>
<proteinExistence type="predicted"/>
<feature type="region of interest" description="Disordered" evidence="1">
    <location>
        <begin position="106"/>
        <end position="129"/>
    </location>
</feature>
<evidence type="ECO:0000256" key="1">
    <source>
        <dbReference type="SAM" id="MobiDB-lite"/>
    </source>
</evidence>
<sequence>MTIKHIMAEQEESPRAQKRSSPATSSDISTSYFSAPSTSPTMPGPFNSFPPLHPPLLAMEDVDNGNYTATMATAPTTLQEMENMARSSASAEEHVQSMTPIKSTAGNAGGGDMLQFSPRSAGSLASSTESEYVRRKSQALWGMSKEDRQEEFRALFGAQDEVELQNMRAPEVCKLYPDFADELLQAYLSSTCFTVKVWANYDSVEKLLYDHEERMKSCGKLTLPPKRYKQLEDLDPAIYQFRKVRLDIGTPFRTLFMMHIGVEPSSDARSGWELEVRYHEIDDPRKPHYILRHVVETARQNIQADGVNNGQSGLTFGNLEAIALEFRYKAKNVAEEKQSKDLSGNMNRYEASSSSDAGSPDASSSSSGGCLIYTSGLGG</sequence>
<name>A0A2D3UPX2_9PEZI</name>
<accession>A0A2D3UPX2</accession>
<feature type="compositionally biased region" description="Low complexity" evidence="1">
    <location>
        <begin position="351"/>
        <end position="369"/>
    </location>
</feature>
<dbReference type="Proteomes" id="UP000225277">
    <property type="component" value="Unassembled WGS sequence"/>
</dbReference>
<feature type="region of interest" description="Disordered" evidence="1">
    <location>
        <begin position="337"/>
        <end position="379"/>
    </location>
</feature>
<dbReference type="GeneID" id="35595432"/>
<protein>
    <submittedName>
        <fullName evidence="2">Uncharacterized protein</fullName>
    </submittedName>
</protein>
<feature type="region of interest" description="Disordered" evidence="1">
    <location>
        <begin position="1"/>
        <end position="45"/>
    </location>
</feature>
<evidence type="ECO:0000313" key="2">
    <source>
        <dbReference type="EMBL" id="CZT14050.1"/>
    </source>
</evidence>
<feature type="compositionally biased region" description="Basic and acidic residues" evidence="1">
    <location>
        <begin position="1"/>
        <end position="15"/>
    </location>
</feature>
<organism evidence="2 3">
    <name type="scientific">Ramularia collo-cygni</name>
    <dbReference type="NCBI Taxonomy" id="112498"/>
    <lineage>
        <taxon>Eukaryota</taxon>
        <taxon>Fungi</taxon>
        <taxon>Dikarya</taxon>
        <taxon>Ascomycota</taxon>
        <taxon>Pezizomycotina</taxon>
        <taxon>Dothideomycetes</taxon>
        <taxon>Dothideomycetidae</taxon>
        <taxon>Mycosphaerellales</taxon>
        <taxon>Mycosphaerellaceae</taxon>
        <taxon>Ramularia</taxon>
    </lineage>
</organism>
<feature type="compositionally biased region" description="Polar residues" evidence="1">
    <location>
        <begin position="117"/>
        <end position="129"/>
    </location>
</feature>
<dbReference type="OrthoDB" id="3641195at2759"/>
<feature type="compositionally biased region" description="Polar residues" evidence="1">
    <location>
        <begin position="32"/>
        <end position="41"/>
    </location>
</feature>